<evidence type="ECO:0000313" key="6">
    <source>
        <dbReference type="Proteomes" id="UP000310506"/>
    </source>
</evidence>
<comment type="caution">
    <text evidence="5">The sequence shown here is derived from an EMBL/GenBank/DDBJ whole genome shotgun (WGS) entry which is preliminary data.</text>
</comment>
<protein>
    <submittedName>
        <fullName evidence="5">ABC transporter ATP-binding protein</fullName>
    </submittedName>
</protein>
<keyword evidence="6" id="KW-1185">Reference proteome</keyword>
<dbReference type="PROSITE" id="PS50893">
    <property type="entry name" value="ABC_TRANSPORTER_2"/>
    <property type="match status" value="1"/>
</dbReference>
<dbReference type="SUPFAM" id="SSF52540">
    <property type="entry name" value="P-loop containing nucleoside triphosphate hydrolases"/>
    <property type="match status" value="1"/>
</dbReference>
<dbReference type="InterPro" id="IPR017871">
    <property type="entry name" value="ABC_transporter-like_CS"/>
</dbReference>
<dbReference type="PANTHER" id="PTHR42788">
    <property type="entry name" value="TAURINE IMPORT ATP-BINDING PROTEIN-RELATED"/>
    <property type="match status" value="1"/>
</dbReference>
<dbReference type="PANTHER" id="PTHR42788:SF13">
    <property type="entry name" value="ALIPHATIC SULFONATES IMPORT ATP-BINDING PROTEIN SSUB"/>
    <property type="match status" value="1"/>
</dbReference>
<dbReference type="OrthoDB" id="9802264at2"/>
<dbReference type="InterPro" id="IPR050166">
    <property type="entry name" value="ABC_transporter_ATP-bind"/>
</dbReference>
<accession>A0A4S3B883</accession>
<keyword evidence="2" id="KW-0547">Nucleotide-binding</keyword>
<dbReference type="Pfam" id="PF00005">
    <property type="entry name" value="ABC_tran"/>
    <property type="match status" value="1"/>
</dbReference>
<name>A0A4S3B883_9ENTE</name>
<feature type="domain" description="ABC transporter" evidence="4">
    <location>
        <begin position="3"/>
        <end position="231"/>
    </location>
</feature>
<evidence type="ECO:0000313" key="5">
    <source>
        <dbReference type="EMBL" id="THB61065.1"/>
    </source>
</evidence>
<dbReference type="EMBL" id="SDGV01000016">
    <property type="protein sequence ID" value="THB61065.1"/>
    <property type="molecule type" value="Genomic_DNA"/>
</dbReference>
<dbReference type="InterPro" id="IPR003439">
    <property type="entry name" value="ABC_transporter-like_ATP-bd"/>
</dbReference>
<dbReference type="PROSITE" id="PS00211">
    <property type="entry name" value="ABC_TRANSPORTER_1"/>
    <property type="match status" value="1"/>
</dbReference>
<dbReference type="Proteomes" id="UP000310506">
    <property type="component" value="Unassembled WGS sequence"/>
</dbReference>
<sequence length="249" mass="28062">MMLEVKEVTLSFETRPILSSTSFSVQVNEVIAIIGPSGTGKSSLIKGMMGLIPFNHGEVLLNEAPLSPKTQTIGWIPQNYGLLPWQTVKQNIFSAVKLKQSKLSSEIMQHYHQLVLELGLVELENLFPGQLSGGQAQRVSIARALLLDPNLLFLDEPFSALDALTREKTQDLFVTQWQQQPVPTVVITHDVDEALFLGHRIFLLAGNPATVSKIWENPFWHQRITQSEKLLERFQLSDLIREELRHSCD</sequence>
<evidence type="ECO:0000256" key="2">
    <source>
        <dbReference type="ARBA" id="ARBA00022741"/>
    </source>
</evidence>
<evidence type="ECO:0000259" key="4">
    <source>
        <dbReference type="PROSITE" id="PS50893"/>
    </source>
</evidence>
<dbReference type="SMART" id="SM00382">
    <property type="entry name" value="AAA"/>
    <property type="match status" value="1"/>
</dbReference>
<keyword evidence="3 5" id="KW-0067">ATP-binding</keyword>
<organism evidence="5 6">
    <name type="scientific">Vagococcus silagei</name>
    <dbReference type="NCBI Taxonomy" id="2508885"/>
    <lineage>
        <taxon>Bacteria</taxon>
        <taxon>Bacillati</taxon>
        <taxon>Bacillota</taxon>
        <taxon>Bacilli</taxon>
        <taxon>Lactobacillales</taxon>
        <taxon>Enterococcaceae</taxon>
        <taxon>Vagococcus</taxon>
    </lineage>
</organism>
<dbReference type="InterPro" id="IPR003593">
    <property type="entry name" value="AAA+_ATPase"/>
</dbReference>
<reference evidence="5 6" key="1">
    <citation type="submission" date="2019-01" db="EMBL/GenBank/DDBJ databases">
        <title>Vagococcus silagei sp. nov. isolated from brewer's grain.</title>
        <authorList>
            <person name="Guu J.-R."/>
        </authorList>
    </citation>
    <scope>NUCLEOTIDE SEQUENCE [LARGE SCALE GENOMIC DNA]</scope>
    <source>
        <strain evidence="5 6">2B-2</strain>
    </source>
</reference>
<evidence type="ECO:0000256" key="1">
    <source>
        <dbReference type="ARBA" id="ARBA00022448"/>
    </source>
</evidence>
<gene>
    <name evidence="5" type="ORF">ESZ54_06955</name>
</gene>
<evidence type="ECO:0000256" key="3">
    <source>
        <dbReference type="ARBA" id="ARBA00022840"/>
    </source>
</evidence>
<dbReference type="InterPro" id="IPR027417">
    <property type="entry name" value="P-loop_NTPase"/>
</dbReference>
<dbReference type="GO" id="GO:0005524">
    <property type="term" value="F:ATP binding"/>
    <property type="evidence" value="ECO:0007669"/>
    <property type="project" value="UniProtKB-KW"/>
</dbReference>
<keyword evidence="1" id="KW-0813">Transport</keyword>
<dbReference type="Gene3D" id="3.40.50.300">
    <property type="entry name" value="P-loop containing nucleotide triphosphate hydrolases"/>
    <property type="match status" value="1"/>
</dbReference>
<dbReference type="AlphaFoldDB" id="A0A4S3B883"/>
<proteinExistence type="predicted"/>
<dbReference type="GO" id="GO:0016887">
    <property type="term" value="F:ATP hydrolysis activity"/>
    <property type="evidence" value="ECO:0007669"/>
    <property type="project" value="InterPro"/>
</dbReference>